<evidence type="ECO:0000313" key="3">
    <source>
        <dbReference type="Proteomes" id="UP001458880"/>
    </source>
</evidence>
<evidence type="ECO:0000256" key="1">
    <source>
        <dbReference type="SAM" id="MobiDB-lite"/>
    </source>
</evidence>
<proteinExistence type="predicted"/>
<organism evidence="2 3">
    <name type="scientific">Popillia japonica</name>
    <name type="common">Japanese beetle</name>
    <dbReference type="NCBI Taxonomy" id="7064"/>
    <lineage>
        <taxon>Eukaryota</taxon>
        <taxon>Metazoa</taxon>
        <taxon>Ecdysozoa</taxon>
        <taxon>Arthropoda</taxon>
        <taxon>Hexapoda</taxon>
        <taxon>Insecta</taxon>
        <taxon>Pterygota</taxon>
        <taxon>Neoptera</taxon>
        <taxon>Endopterygota</taxon>
        <taxon>Coleoptera</taxon>
        <taxon>Polyphaga</taxon>
        <taxon>Scarabaeiformia</taxon>
        <taxon>Scarabaeidae</taxon>
        <taxon>Rutelinae</taxon>
        <taxon>Popillia</taxon>
    </lineage>
</organism>
<protein>
    <submittedName>
        <fullName evidence="2">Uncharacterized protein</fullName>
    </submittedName>
</protein>
<sequence>MGKRMRKQPTPLESESNINVGGTENGKKNEEVTVGRCARGTSRRIPENISTILRYFTEFYTIAHGEPADEFQRTSAQFCAILLNFIPVNKSEIYVNGVYTGRCARRRIQSSNIHHSPCWDSDELSSSTVPIIQIQFDSNVPRYIRLYFRTL</sequence>
<accession>A0AAW1JGU9</accession>
<dbReference type="Proteomes" id="UP001458880">
    <property type="component" value="Unassembled WGS sequence"/>
</dbReference>
<feature type="region of interest" description="Disordered" evidence="1">
    <location>
        <begin position="1"/>
        <end position="27"/>
    </location>
</feature>
<keyword evidence="3" id="KW-1185">Reference proteome</keyword>
<dbReference type="AlphaFoldDB" id="A0AAW1JGU9"/>
<name>A0AAW1JGU9_POPJA</name>
<gene>
    <name evidence="2" type="ORF">QE152_g29815</name>
</gene>
<dbReference type="EMBL" id="JASPKY010000387">
    <property type="protein sequence ID" value="KAK9702658.1"/>
    <property type="molecule type" value="Genomic_DNA"/>
</dbReference>
<feature type="compositionally biased region" description="Polar residues" evidence="1">
    <location>
        <begin position="11"/>
        <end position="22"/>
    </location>
</feature>
<comment type="caution">
    <text evidence="2">The sequence shown here is derived from an EMBL/GenBank/DDBJ whole genome shotgun (WGS) entry which is preliminary data.</text>
</comment>
<reference evidence="2 3" key="1">
    <citation type="journal article" date="2024" name="BMC Genomics">
        <title>De novo assembly and annotation of Popillia japonica's genome with initial clues to its potential as an invasive pest.</title>
        <authorList>
            <person name="Cucini C."/>
            <person name="Boschi S."/>
            <person name="Funari R."/>
            <person name="Cardaioli E."/>
            <person name="Iannotti N."/>
            <person name="Marturano G."/>
            <person name="Paoli F."/>
            <person name="Bruttini M."/>
            <person name="Carapelli A."/>
            <person name="Frati F."/>
            <person name="Nardi F."/>
        </authorList>
    </citation>
    <scope>NUCLEOTIDE SEQUENCE [LARGE SCALE GENOMIC DNA]</scope>
    <source>
        <strain evidence="2">DMR45628</strain>
    </source>
</reference>
<evidence type="ECO:0000313" key="2">
    <source>
        <dbReference type="EMBL" id="KAK9702658.1"/>
    </source>
</evidence>